<dbReference type="Pfam" id="PF00550">
    <property type="entry name" value="PP-binding"/>
    <property type="match status" value="1"/>
</dbReference>
<gene>
    <name evidence="2" type="ORF">GX523_01010</name>
</gene>
<evidence type="ECO:0000259" key="1">
    <source>
        <dbReference type="PROSITE" id="PS50075"/>
    </source>
</evidence>
<dbReference type="InterPro" id="IPR009081">
    <property type="entry name" value="PP-bd_ACP"/>
</dbReference>
<dbReference type="Proteomes" id="UP000553059">
    <property type="component" value="Unassembled WGS sequence"/>
</dbReference>
<name>A0A7C6Z236_9FIRM</name>
<sequence length="72" mass="8210">MTSKEKLNLLEELLEVEKDTLSEDIELKNLIEWDSLAGISVIAMFDDEFGKIISSDEVKGFVTVKDIMDKME</sequence>
<dbReference type="SUPFAM" id="SSF47336">
    <property type="entry name" value="ACP-like"/>
    <property type="match status" value="1"/>
</dbReference>
<dbReference type="AlphaFoldDB" id="A0A7C6Z236"/>
<dbReference type="InterPro" id="IPR036736">
    <property type="entry name" value="ACP-like_sf"/>
</dbReference>
<evidence type="ECO:0000313" key="2">
    <source>
        <dbReference type="EMBL" id="HHY25328.1"/>
    </source>
</evidence>
<organism evidence="2 3">
    <name type="scientific">Desulfitobacterium dehalogenans</name>
    <dbReference type="NCBI Taxonomy" id="36854"/>
    <lineage>
        <taxon>Bacteria</taxon>
        <taxon>Bacillati</taxon>
        <taxon>Bacillota</taxon>
        <taxon>Clostridia</taxon>
        <taxon>Eubacteriales</taxon>
        <taxon>Desulfitobacteriaceae</taxon>
        <taxon>Desulfitobacterium</taxon>
    </lineage>
</organism>
<proteinExistence type="predicted"/>
<comment type="caution">
    <text evidence="2">The sequence shown here is derived from an EMBL/GenBank/DDBJ whole genome shotgun (WGS) entry which is preliminary data.</text>
</comment>
<reference evidence="2 3" key="1">
    <citation type="journal article" date="2020" name="Biotechnol. Biofuels">
        <title>New insights from the biogas microbiome by comprehensive genome-resolved metagenomics of nearly 1600 species originating from multiple anaerobic digesters.</title>
        <authorList>
            <person name="Campanaro S."/>
            <person name="Treu L."/>
            <person name="Rodriguez-R L.M."/>
            <person name="Kovalovszki A."/>
            <person name="Ziels R.M."/>
            <person name="Maus I."/>
            <person name="Zhu X."/>
            <person name="Kougias P.G."/>
            <person name="Basile A."/>
            <person name="Luo G."/>
            <person name="Schluter A."/>
            <person name="Konstantinidis K.T."/>
            <person name="Angelidaki I."/>
        </authorList>
    </citation>
    <scope>NUCLEOTIDE SEQUENCE [LARGE SCALE GENOMIC DNA]</scope>
    <source>
        <strain evidence="2">AS05jafATM_4</strain>
    </source>
</reference>
<feature type="domain" description="Carrier" evidence="1">
    <location>
        <begin position="1"/>
        <end position="72"/>
    </location>
</feature>
<accession>A0A7C6Z236</accession>
<dbReference type="EMBL" id="DUTF01000023">
    <property type="protein sequence ID" value="HHY25328.1"/>
    <property type="molecule type" value="Genomic_DNA"/>
</dbReference>
<protein>
    <submittedName>
        <fullName evidence="2">Acyl carrier protein</fullName>
    </submittedName>
</protein>
<evidence type="ECO:0000313" key="3">
    <source>
        <dbReference type="Proteomes" id="UP000553059"/>
    </source>
</evidence>
<dbReference type="PROSITE" id="PS50075">
    <property type="entry name" value="CARRIER"/>
    <property type="match status" value="1"/>
</dbReference>
<dbReference type="Gene3D" id="1.10.1200.10">
    <property type="entry name" value="ACP-like"/>
    <property type="match status" value="1"/>
</dbReference>